<evidence type="ECO:0000313" key="2">
    <source>
        <dbReference type="Proteomes" id="UP000507222"/>
    </source>
</evidence>
<name>A0A6J5TXV8_PRUAR</name>
<gene>
    <name evidence="1" type="ORF">CURHAP_LOCUS12430</name>
</gene>
<dbReference type="Proteomes" id="UP000507222">
    <property type="component" value="Unassembled WGS sequence"/>
</dbReference>
<dbReference type="EMBL" id="CAEKDK010000002">
    <property type="protein sequence ID" value="CAB4268592.1"/>
    <property type="molecule type" value="Genomic_DNA"/>
</dbReference>
<accession>A0A6J5TXV8</accession>
<sequence>MVYHPSAFLAHEDCILLDTKTLADDTFEYLICMALDYFLQGWVATFGWNLTTQTDLLASLVLTKEFQRTNFYLAYVRDRGVGLKNWREHKLSSFARI</sequence>
<reference evidence="1 2" key="1">
    <citation type="submission" date="2020-05" db="EMBL/GenBank/DDBJ databases">
        <authorList>
            <person name="Campoy J."/>
            <person name="Schneeberger K."/>
            <person name="Spophaly S."/>
        </authorList>
    </citation>
    <scope>NUCLEOTIDE SEQUENCE [LARGE SCALE GENOMIC DNA]</scope>
    <source>
        <strain evidence="1">PruArmRojPasFocal</strain>
    </source>
</reference>
<evidence type="ECO:0000313" key="1">
    <source>
        <dbReference type="EMBL" id="CAB4268592.1"/>
    </source>
</evidence>
<dbReference type="AlphaFoldDB" id="A0A6J5TXV8"/>
<protein>
    <submittedName>
        <fullName evidence="1">Uncharacterized protein</fullName>
    </submittedName>
</protein>
<proteinExistence type="predicted"/>
<organism evidence="1 2">
    <name type="scientific">Prunus armeniaca</name>
    <name type="common">Apricot</name>
    <name type="synonym">Armeniaca vulgaris</name>
    <dbReference type="NCBI Taxonomy" id="36596"/>
    <lineage>
        <taxon>Eukaryota</taxon>
        <taxon>Viridiplantae</taxon>
        <taxon>Streptophyta</taxon>
        <taxon>Embryophyta</taxon>
        <taxon>Tracheophyta</taxon>
        <taxon>Spermatophyta</taxon>
        <taxon>Magnoliopsida</taxon>
        <taxon>eudicotyledons</taxon>
        <taxon>Gunneridae</taxon>
        <taxon>Pentapetalae</taxon>
        <taxon>rosids</taxon>
        <taxon>fabids</taxon>
        <taxon>Rosales</taxon>
        <taxon>Rosaceae</taxon>
        <taxon>Amygdaloideae</taxon>
        <taxon>Amygdaleae</taxon>
        <taxon>Prunus</taxon>
    </lineage>
</organism>